<name>C8WSY1_ALIAD</name>
<dbReference type="Pfam" id="PF21522">
    <property type="entry name" value="MreB-like_C"/>
    <property type="match status" value="1"/>
</dbReference>
<feature type="domain" description="Actin-like protein N-terminal" evidence="1">
    <location>
        <begin position="4"/>
        <end position="112"/>
    </location>
</feature>
<dbReference type="InterPro" id="IPR049067">
    <property type="entry name" value="MreB-like_C"/>
</dbReference>
<dbReference type="Proteomes" id="UP000001917">
    <property type="component" value="Chromosome"/>
</dbReference>
<dbReference type="EMBL" id="CP001727">
    <property type="protein sequence ID" value="ACV57637.1"/>
    <property type="molecule type" value="Genomic_DNA"/>
</dbReference>
<reference evidence="4" key="1">
    <citation type="submission" date="2009-09" db="EMBL/GenBank/DDBJ databases">
        <title>The complete chromosome of Alicyclobacillus acidocaldarius subsp. acidocaldarius DSM 446.</title>
        <authorList>
            <consortium name="US DOE Joint Genome Institute (JGI-PGF)"/>
            <person name="Lucas S."/>
            <person name="Copeland A."/>
            <person name="Lapidus A."/>
            <person name="Glavina del Rio T."/>
            <person name="Dalin E."/>
            <person name="Tice H."/>
            <person name="Bruce D."/>
            <person name="Goodwin L."/>
            <person name="Pitluck S."/>
            <person name="Kyrpides N."/>
            <person name="Mavromatis K."/>
            <person name="Ivanova N."/>
            <person name="Ovchinnikova G."/>
            <person name="Chertkov O."/>
            <person name="Sims D."/>
            <person name="Brettin T."/>
            <person name="Detter J.C."/>
            <person name="Han C."/>
            <person name="Larimer F."/>
            <person name="Land M."/>
            <person name="Hauser L."/>
            <person name="Markowitz V."/>
            <person name="Cheng J.-F."/>
            <person name="Hugenholtz P."/>
            <person name="Woyke T."/>
            <person name="Wu D."/>
            <person name="Pukall R."/>
            <person name="Klenk H.-P."/>
            <person name="Eisen J.A."/>
        </authorList>
    </citation>
    <scope>NUCLEOTIDE SEQUENCE [LARGE SCALE GENOMIC DNA]</scope>
    <source>
        <strain evidence="4">ATCC 27009 / DSM 446 / BCRC 14685 / JCM 5260 / KCTC 1825 / NBRC 15652 / NCIMB 11725 / NRRL B-14509 / 104-IA</strain>
    </source>
</reference>
<proteinExistence type="predicted"/>
<dbReference type="HOGENOM" id="CLU_066405_0_0_9"/>
<evidence type="ECO:0000259" key="1">
    <source>
        <dbReference type="Pfam" id="PF17989"/>
    </source>
</evidence>
<dbReference type="STRING" id="521098.Aaci_0589"/>
<organism evidence="3 4">
    <name type="scientific">Alicyclobacillus acidocaldarius subsp. acidocaldarius (strain ATCC 27009 / DSM 446 / BCRC 14685 / JCM 5260 / KCTC 1825 / NBRC 15652 / NCIMB 11725 / NRRL B-14509 / 104-IA)</name>
    <name type="common">Bacillus acidocaldarius</name>
    <dbReference type="NCBI Taxonomy" id="521098"/>
    <lineage>
        <taxon>Bacteria</taxon>
        <taxon>Bacillati</taxon>
        <taxon>Bacillota</taxon>
        <taxon>Bacilli</taxon>
        <taxon>Bacillales</taxon>
        <taxon>Alicyclobacillaceae</taxon>
        <taxon>Alicyclobacillus</taxon>
    </lineage>
</organism>
<sequence length="317" mass="35170">MIVGLDVGFGHLKWTTDGHTVHRMPAVAAPTWTEPDVVSGDHAWVVGEHAEREDATLAVALDHERLSRPEFQALLGYVFATLPDEPLQVVSGLPYSATEEEQANYERQLREIVGPYQVGERVWKGPVPSVTLFRQAQAALIDALFDERNRPRRPELLQEGLRIALIDVGYKTTDVVVAVLFPAYQIVREMSLSLDVGVHNVEAMLQRAYQRAYGAEMLDRERMRLALDGKRIYRFGQPVTLPVDEARRQVAERIRAGVVQHWGRAISTVARVFLAGGGAALLGAYLAQPPLVAEMVPDPQGANARGFYKLGRFAETA</sequence>
<reference evidence="3 4" key="2">
    <citation type="journal article" date="2010" name="Stand. Genomic Sci.">
        <title>Complete genome sequence of Alicyclobacillus acidocaldarius type strain (104-IA).</title>
        <authorList>
            <person name="Mavromatis K."/>
            <person name="Sikorski J."/>
            <person name="Lapidus A."/>
            <person name="Glavina Del Rio T."/>
            <person name="Copeland A."/>
            <person name="Tice H."/>
            <person name="Cheng J.F."/>
            <person name="Lucas S."/>
            <person name="Chen F."/>
            <person name="Nolan M."/>
            <person name="Bruce D."/>
            <person name="Goodwin L."/>
            <person name="Pitluck S."/>
            <person name="Ivanova N."/>
            <person name="Ovchinnikova G."/>
            <person name="Pati A."/>
            <person name="Chen A."/>
            <person name="Palaniappan K."/>
            <person name="Land M."/>
            <person name="Hauser L."/>
            <person name="Chang Y.J."/>
            <person name="Jeffries C.D."/>
            <person name="Chain P."/>
            <person name="Meincke L."/>
            <person name="Sims D."/>
            <person name="Chertkov O."/>
            <person name="Han C."/>
            <person name="Brettin T."/>
            <person name="Detter J.C."/>
            <person name="Wahrenburg C."/>
            <person name="Rohde M."/>
            <person name="Pukall R."/>
            <person name="Goker M."/>
            <person name="Bristow J."/>
            <person name="Eisen J.A."/>
            <person name="Markowitz V."/>
            <person name="Hugenholtz P."/>
            <person name="Klenk H.P."/>
            <person name="Kyrpides N.C."/>
        </authorList>
    </citation>
    <scope>NUCLEOTIDE SEQUENCE [LARGE SCALE GENOMIC DNA]</scope>
    <source>
        <strain evidence="4">ATCC 27009 / DSM 446 / BCRC 14685 / JCM 5260 / KCTC 1825 / NBRC 15652 / NCIMB 11725 / NRRL B-14509 / 104-IA</strain>
    </source>
</reference>
<accession>C8WSY1</accession>
<dbReference type="CDD" id="cd24025">
    <property type="entry name" value="ASKHA_NBD_ParM_pCBH-like"/>
    <property type="match status" value="1"/>
</dbReference>
<dbReference type="SUPFAM" id="SSF53067">
    <property type="entry name" value="Actin-like ATPase domain"/>
    <property type="match status" value="2"/>
</dbReference>
<dbReference type="eggNOG" id="COG0443">
    <property type="taxonomic scope" value="Bacteria"/>
</dbReference>
<dbReference type="KEGG" id="aac:Aaci_0589"/>
<evidence type="ECO:0000313" key="4">
    <source>
        <dbReference type="Proteomes" id="UP000001917"/>
    </source>
</evidence>
<dbReference type="AlphaFoldDB" id="C8WSY1"/>
<evidence type="ECO:0000313" key="3">
    <source>
        <dbReference type="EMBL" id="ACV57637.1"/>
    </source>
</evidence>
<evidence type="ECO:0000259" key="2">
    <source>
        <dbReference type="Pfam" id="PF21522"/>
    </source>
</evidence>
<dbReference type="Gene3D" id="3.30.420.40">
    <property type="match status" value="2"/>
</dbReference>
<protein>
    <submittedName>
        <fullName evidence="3">Uncharacterized protein</fullName>
    </submittedName>
</protein>
<dbReference type="InterPro" id="IPR043129">
    <property type="entry name" value="ATPase_NBD"/>
</dbReference>
<keyword evidence="4" id="KW-1185">Reference proteome</keyword>
<gene>
    <name evidence="3" type="ordered locus">Aaci_0589</name>
</gene>
<dbReference type="InterPro" id="IPR040607">
    <property type="entry name" value="ALP_N"/>
</dbReference>
<dbReference type="Pfam" id="PF17989">
    <property type="entry name" value="ALP_N"/>
    <property type="match status" value="1"/>
</dbReference>
<feature type="domain" description="Actin homologue MreB-like C-terminal" evidence="2">
    <location>
        <begin position="165"/>
        <end position="286"/>
    </location>
</feature>
<dbReference type="RefSeq" id="WP_012809999.1">
    <property type="nucleotide sequence ID" value="NC_013205.1"/>
</dbReference>